<dbReference type="PANTHER" id="PTHR38442:SF1">
    <property type="entry name" value="INNER MEMBRANE PROTEIN"/>
    <property type="match status" value="1"/>
</dbReference>
<keyword evidence="3" id="KW-1185">Reference proteome</keyword>
<proteinExistence type="predicted"/>
<dbReference type="GO" id="GO:0005886">
    <property type="term" value="C:plasma membrane"/>
    <property type="evidence" value="ECO:0007669"/>
    <property type="project" value="TreeGrafter"/>
</dbReference>
<reference evidence="2 3" key="1">
    <citation type="submission" date="2019-03" db="EMBL/GenBank/DDBJ databases">
        <title>The complete genome sequence of Swingsia samuiensis NBRC107927(T).</title>
        <authorList>
            <person name="Chua K.-O."/>
            <person name="Chan K.-G."/>
            <person name="See-Too W.-S."/>
        </authorList>
    </citation>
    <scope>NUCLEOTIDE SEQUENCE [LARGE SCALE GENOMIC DNA]</scope>
    <source>
        <strain evidence="2 3">AH83</strain>
    </source>
</reference>
<feature type="transmembrane region" description="Helical" evidence="1">
    <location>
        <begin position="21"/>
        <end position="43"/>
    </location>
</feature>
<dbReference type="InterPro" id="IPR007383">
    <property type="entry name" value="DUF445"/>
</dbReference>
<protein>
    <submittedName>
        <fullName evidence="2">DUF445 domain-containing protein</fullName>
    </submittedName>
</protein>
<dbReference type="KEGG" id="ssam:E3D00_00515"/>
<dbReference type="OrthoDB" id="9769590at2"/>
<dbReference type="Pfam" id="PF04286">
    <property type="entry name" value="DUF445"/>
    <property type="match status" value="1"/>
</dbReference>
<dbReference type="Proteomes" id="UP000316313">
    <property type="component" value="Chromosome"/>
</dbReference>
<keyword evidence="1" id="KW-0812">Transmembrane</keyword>
<accession>A0A4Y6UIM4</accession>
<evidence type="ECO:0000313" key="3">
    <source>
        <dbReference type="Proteomes" id="UP000316313"/>
    </source>
</evidence>
<dbReference type="RefSeq" id="WP_141458973.1">
    <property type="nucleotide sequence ID" value="NZ_CP038141.1"/>
</dbReference>
<sequence length="429" mass="47676">MSQNERENLKQNVLREKYSPTHLAGGLLVCMGAVAVGTTWLSAKYIQQDNLFLDLIRAGSKAGVVGGLADWFAIVALFRHPLGIPIPHTAILPRQKKRLGESLGRFISEQFFTDENVRKVLHQIDLPKIIAETLDAPSVKQNLIHTLRSSIPGLLNRVEDGSAVSALSKVMSVLLNGEEMTHLVARGMKAMVESELHQEVLSFLLCKLKNTVAAREGDFKQFVEDRVREQGGRFLGWAIGASVSGRVLSSIKAEMDRVDPMDSEIRQGFTSWVRAEIDKMENDPERRNDISEAIGAIVTHSSLKAWSGELWEKLRLVIEDDSTREDGWNAAVLETTINSFIISLRENENLKIKINQMLEEALFRTLPTLRGKLSGFIANVMAGWDADVLTRRLEQGVGKDLTYIRINGTVFGFFAGAVLEALSKLIMGI</sequence>
<gene>
    <name evidence="2" type="ORF">E3D00_00515</name>
</gene>
<dbReference type="EMBL" id="CP038141">
    <property type="protein sequence ID" value="QDH16221.1"/>
    <property type="molecule type" value="Genomic_DNA"/>
</dbReference>
<keyword evidence="1" id="KW-1133">Transmembrane helix</keyword>
<evidence type="ECO:0000313" key="2">
    <source>
        <dbReference type="EMBL" id="QDH16221.1"/>
    </source>
</evidence>
<keyword evidence="1" id="KW-0472">Membrane</keyword>
<dbReference type="AlphaFoldDB" id="A0A4Y6UIM4"/>
<evidence type="ECO:0000256" key="1">
    <source>
        <dbReference type="SAM" id="Phobius"/>
    </source>
</evidence>
<organism evidence="2 3">
    <name type="scientific">Swingsia samuiensis</name>
    <dbReference type="NCBI Taxonomy" id="1293412"/>
    <lineage>
        <taxon>Bacteria</taxon>
        <taxon>Pseudomonadati</taxon>
        <taxon>Pseudomonadota</taxon>
        <taxon>Alphaproteobacteria</taxon>
        <taxon>Acetobacterales</taxon>
        <taxon>Acetobacteraceae</taxon>
        <taxon>Swingsia</taxon>
    </lineage>
</organism>
<dbReference type="PANTHER" id="PTHR38442">
    <property type="entry name" value="INNER MEMBRANE PROTEIN-RELATED"/>
    <property type="match status" value="1"/>
</dbReference>
<name>A0A4Y6UIM4_9PROT</name>